<evidence type="ECO:0000313" key="1">
    <source>
        <dbReference type="EMBL" id="CCO30089.1"/>
    </source>
</evidence>
<reference evidence="1 2" key="1">
    <citation type="journal article" date="2013" name="J. Biotechnol.">
        <title>Establishment and interpretation of the genome sequence of the phytopathogenic fungus Rhizoctonia solani AG1-IB isolate 7/3/14.</title>
        <authorList>
            <person name="Wibberg D.W."/>
            <person name="Jelonek L.J."/>
            <person name="Rupp O.R."/>
            <person name="Hennig M.H."/>
            <person name="Eikmeyer F.E."/>
            <person name="Goesmann A.G."/>
            <person name="Hartmann A.H."/>
            <person name="Borriss R.B."/>
            <person name="Grosch R.G."/>
            <person name="Puehler A.P."/>
            <person name="Schlueter A.S."/>
        </authorList>
    </citation>
    <scope>NUCLEOTIDE SEQUENCE [LARGE SCALE GENOMIC DNA]</scope>
    <source>
        <strain evidence="2">AG1-IB / isolate 7/3/14</strain>
    </source>
</reference>
<protein>
    <submittedName>
        <fullName evidence="1">Uncharacterized protein</fullName>
    </submittedName>
</protein>
<comment type="caution">
    <text evidence="1">The sequence shown here is derived from an EMBL/GenBank/DDBJ whole genome shotgun (WGS) entry which is preliminary data.</text>
</comment>
<accession>M5BSA9</accession>
<dbReference type="AlphaFoldDB" id="M5BSA9"/>
<proteinExistence type="predicted"/>
<organism evidence="1 2">
    <name type="scientific">Thanatephorus cucumeris (strain AG1-IB / isolate 7/3/14)</name>
    <name type="common">Lettuce bottom rot fungus</name>
    <name type="synonym">Rhizoctonia solani</name>
    <dbReference type="NCBI Taxonomy" id="1108050"/>
    <lineage>
        <taxon>Eukaryota</taxon>
        <taxon>Fungi</taxon>
        <taxon>Dikarya</taxon>
        <taxon>Basidiomycota</taxon>
        <taxon>Agaricomycotina</taxon>
        <taxon>Agaricomycetes</taxon>
        <taxon>Cantharellales</taxon>
        <taxon>Ceratobasidiaceae</taxon>
        <taxon>Rhizoctonia</taxon>
        <taxon>Rhizoctonia solani AG-1</taxon>
    </lineage>
</organism>
<sequence length="299" mass="33362">MGRLNYVPIEGNLVPKPTVHLLALSRFRAPSSMPSANQHSRVRGDPIMPTEIILLIAEELLAAGRVSDLAAMSLLGRDYAPAIQQILLRHIHVTTYGHYTRLMRTFRPDDDSPERGYVLASLVHGLSVTLGPHSYYGEVPLGKHHLSNLCDVLPRLRFVDLTEITMIRLGRSLVPAEEDFNRIGALESLRSITLTDPLGPVGGLMVMGLPRLEEINLFGHIPTSLFSFTSPRSGHSLRRLTWGCTTPPTLQRIRWAFGQSNDVVEGKLVLHSRPESETELNAIRQYVRQRNIAFVDNSV</sequence>
<gene>
    <name evidence="1" type="ORF">BN14_04113</name>
</gene>
<evidence type="ECO:0000313" key="2">
    <source>
        <dbReference type="Proteomes" id="UP000012065"/>
    </source>
</evidence>
<dbReference type="Proteomes" id="UP000012065">
    <property type="component" value="Unassembled WGS sequence"/>
</dbReference>
<dbReference type="HOGENOM" id="CLU_977122_0_0_1"/>
<dbReference type="EMBL" id="CAOJ01005916">
    <property type="protein sequence ID" value="CCO30089.1"/>
    <property type="molecule type" value="Genomic_DNA"/>
</dbReference>
<name>M5BSA9_THACB</name>